<dbReference type="RefSeq" id="WP_116392529.1">
    <property type="nucleotide sequence ID" value="NZ_QUQO01000001.1"/>
</dbReference>
<dbReference type="GO" id="GO:0046872">
    <property type="term" value="F:metal ion binding"/>
    <property type="evidence" value="ECO:0007669"/>
    <property type="project" value="InterPro"/>
</dbReference>
<dbReference type="Pfam" id="PF17769">
    <property type="entry name" value="PurK_C"/>
    <property type="match status" value="1"/>
</dbReference>
<feature type="binding site" evidence="5">
    <location>
        <position position="222"/>
    </location>
    <ligand>
        <name>ATP</name>
        <dbReference type="ChEBI" id="CHEBI:30616"/>
    </ligand>
</feature>
<dbReference type="InterPro" id="IPR016185">
    <property type="entry name" value="PreATP-grasp_dom_sf"/>
</dbReference>
<dbReference type="Gene3D" id="3.30.470.20">
    <property type="entry name" value="ATP-grasp fold, B domain"/>
    <property type="match status" value="1"/>
</dbReference>
<dbReference type="PANTHER" id="PTHR11609">
    <property type="entry name" value="PURINE BIOSYNTHESIS PROTEIN 6/7, PUR6/7"/>
    <property type="match status" value="1"/>
</dbReference>
<dbReference type="InterPro" id="IPR005875">
    <property type="entry name" value="PurK"/>
</dbReference>
<dbReference type="SUPFAM" id="SSF51246">
    <property type="entry name" value="Rudiment single hybrid motif"/>
    <property type="match status" value="1"/>
</dbReference>
<comment type="catalytic activity">
    <reaction evidence="5 6">
        <text>5-amino-1-(5-phospho-beta-D-ribosyl)imidazole + hydrogencarbonate + ATP = 5-carboxyamino-1-(5-phospho-D-ribosyl)imidazole + ADP + phosphate + 2 H(+)</text>
        <dbReference type="Rhea" id="RHEA:19317"/>
        <dbReference type="ChEBI" id="CHEBI:15378"/>
        <dbReference type="ChEBI" id="CHEBI:17544"/>
        <dbReference type="ChEBI" id="CHEBI:30616"/>
        <dbReference type="ChEBI" id="CHEBI:43474"/>
        <dbReference type="ChEBI" id="CHEBI:58730"/>
        <dbReference type="ChEBI" id="CHEBI:137981"/>
        <dbReference type="ChEBI" id="CHEBI:456216"/>
        <dbReference type="EC" id="6.3.4.18"/>
    </reaction>
</comment>
<gene>
    <name evidence="5 6" type="primary">purK</name>
    <name evidence="8" type="ORF">DX908_11845</name>
</gene>
<dbReference type="GO" id="GO:0005524">
    <property type="term" value="F:ATP binding"/>
    <property type="evidence" value="ECO:0007669"/>
    <property type="project" value="UniProtKB-UniRule"/>
</dbReference>
<keyword evidence="9" id="KW-1185">Reference proteome</keyword>
<dbReference type="InterPro" id="IPR054350">
    <property type="entry name" value="PurT/PurK_preATP-grasp"/>
</dbReference>
<dbReference type="UniPathway" id="UPA00074">
    <property type="reaction ID" value="UER00942"/>
</dbReference>
<dbReference type="Pfam" id="PF02222">
    <property type="entry name" value="ATP-grasp"/>
    <property type="match status" value="1"/>
</dbReference>
<dbReference type="InterPro" id="IPR003135">
    <property type="entry name" value="ATP-grasp_carboxylate-amine"/>
</dbReference>
<feature type="binding site" evidence="5">
    <location>
        <begin position="191"/>
        <end position="194"/>
    </location>
    <ligand>
        <name>ATP</name>
        <dbReference type="ChEBI" id="CHEBI:30616"/>
    </ligand>
</feature>
<feature type="binding site" evidence="5">
    <location>
        <begin position="162"/>
        <end position="168"/>
    </location>
    <ligand>
        <name>ATP</name>
        <dbReference type="ChEBI" id="CHEBI:30616"/>
    </ligand>
</feature>
<feature type="binding site" evidence="5">
    <location>
        <position position="117"/>
    </location>
    <ligand>
        <name>ATP</name>
        <dbReference type="ChEBI" id="CHEBI:30616"/>
    </ligand>
</feature>
<reference evidence="8 9" key="1">
    <citation type="submission" date="2018-08" db="EMBL/GenBank/DDBJ databases">
        <title>Parvularcula sp. SM1705, isolated from surface water of the South Sea China.</title>
        <authorList>
            <person name="Sun L."/>
        </authorList>
    </citation>
    <scope>NUCLEOTIDE SEQUENCE [LARGE SCALE GENOMIC DNA]</scope>
    <source>
        <strain evidence="8 9">SM1705</strain>
    </source>
</reference>
<dbReference type="PROSITE" id="PS50975">
    <property type="entry name" value="ATP_GRASP"/>
    <property type="match status" value="1"/>
</dbReference>
<comment type="similarity">
    <text evidence="5 6">Belongs to the PurK/PurT family.</text>
</comment>
<dbReference type="InParanoid" id="A0A371RKC5"/>
<comment type="pathway">
    <text evidence="5 6">Purine metabolism; IMP biosynthesis via de novo pathway; 5-amino-1-(5-phospho-D-ribosyl)imidazole-4-carboxylate from 5-amino-1-(5-phospho-D-ribosyl)imidazole (N5-CAIR route): step 1/2.</text>
</comment>
<evidence type="ECO:0000313" key="9">
    <source>
        <dbReference type="Proteomes" id="UP000264589"/>
    </source>
</evidence>
<dbReference type="Proteomes" id="UP000264589">
    <property type="component" value="Unassembled WGS sequence"/>
</dbReference>
<dbReference type="GO" id="GO:0006189">
    <property type="term" value="P:'de novo' IMP biosynthetic process"/>
    <property type="evidence" value="ECO:0007669"/>
    <property type="project" value="UniProtKB-UniRule"/>
</dbReference>
<dbReference type="Gene3D" id="3.30.1490.20">
    <property type="entry name" value="ATP-grasp fold, A domain"/>
    <property type="match status" value="1"/>
</dbReference>
<accession>A0A371RKC5</accession>
<dbReference type="FunCoup" id="A0A371RKC5">
    <property type="interactions" value="389"/>
</dbReference>
<dbReference type="InterPro" id="IPR011054">
    <property type="entry name" value="Rudment_hybrid_motif"/>
</dbReference>
<feature type="binding site" evidence="5">
    <location>
        <begin position="275"/>
        <end position="276"/>
    </location>
    <ligand>
        <name>ATP</name>
        <dbReference type="ChEBI" id="CHEBI:30616"/>
    </ligand>
</feature>
<dbReference type="SUPFAM" id="SSF52440">
    <property type="entry name" value="PreATP-grasp domain"/>
    <property type="match status" value="1"/>
</dbReference>
<evidence type="ECO:0000256" key="3">
    <source>
        <dbReference type="ARBA" id="ARBA00022755"/>
    </source>
</evidence>
<feature type="binding site" evidence="5">
    <location>
        <position position="157"/>
    </location>
    <ligand>
        <name>ATP</name>
        <dbReference type="ChEBI" id="CHEBI:30616"/>
    </ligand>
</feature>
<dbReference type="OrthoDB" id="9804625at2"/>
<evidence type="ECO:0000313" key="8">
    <source>
        <dbReference type="EMBL" id="RFB05897.1"/>
    </source>
</evidence>
<protein>
    <recommendedName>
        <fullName evidence="5 6">N5-carboxyaminoimidazole ribonucleotide synthase</fullName>
        <shortName evidence="5 6">N5-CAIR synthase</shortName>
        <ecNumber evidence="5 6">6.3.4.18</ecNumber>
    </recommendedName>
    <alternativeName>
        <fullName evidence="5 6">5-(carboxyamino)imidazole ribonucleotide synthetase</fullName>
    </alternativeName>
</protein>
<dbReference type="InterPro" id="IPR013815">
    <property type="entry name" value="ATP_grasp_subdomain_1"/>
</dbReference>
<name>A0A371RKC5_9PROT</name>
<dbReference type="NCBIfam" id="NF004676">
    <property type="entry name" value="PRK06019.1-2"/>
    <property type="match status" value="1"/>
</dbReference>
<keyword evidence="1 5" id="KW-0436">Ligase</keyword>
<dbReference type="SUPFAM" id="SSF56059">
    <property type="entry name" value="Glutathione synthetase ATP-binding domain-like"/>
    <property type="match status" value="1"/>
</dbReference>
<dbReference type="EMBL" id="QUQO01000001">
    <property type="protein sequence ID" value="RFB05897.1"/>
    <property type="molecule type" value="Genomic_DNA"/>
</dbReference>
<comment type="function">
    <text evidence="5">Catalyzes the ATP-dependent conversion of 5-aminoimidazole ribonucleotide (AIR) and HCO(3)(-) to N5-carboxyaminoimidazole ribonucleotide (N5-CAIR).</text>
</comment>
<evidence type="ECO:0000256" key="1">
    <source>
        <dbReference type="ARBA" id="ARBA00022598"/>
    </source>
</evidence>
<evidence type="ECO:0000256" key="2">
    <source>
        <dbReference type="ARBA" id="ARBA00022741"/>
    </source>
</evidence>
<proteinExistence type="inferred from homology"/>
<dbReference type="NCBIfam" id="TIGR01161">
    <property type="entry name" value="purK"/>
    <property type="match status" value="1"/>
</dbReference>
<dbReference type="EC" id="6.3.4.18" evidence="5 6"/>
<dbReference type="PANTHER" id="PTHR11609:SF5">
    <property type="entry name" value="PHOSPHORIBOSYLAMINOIMIDAZOLE CARBOXYLASE"/>
    <property type="match status" value="1"/>
</dbReference>
<sequence length="366" mass="39795">MPAQPADDGLNQMLEPGSTIGILGTGQLGRMLAAAAAKLGFRVETYGPEISPPAAQLANEHHAADYTDIESLRAFAHRIDAATFEFENIPPETVRTLIEEGVPVRPDERILAVCQDRVPEKKFLREHGFATAPFADIQTAEDLEKAVAEIGPEGILKTRRFGYDGKGQVRIRPGMDLGAAFAELNAPSIYEGLVEFDAEVSLIAARSVSGDIRFFDMPHNDHSGGILRISTVPANLPIEAEEAKSSVCHLLEALDYVGVMTVEFFWSKSRGLIANEIAPRVHNSGHWTHEACAVSQFEQHIRAVAGWPLGDPVRHSDAVMANLIGMDAEEWAMLAEDPALAITLYGKSEARAGRKMGHTVKIFPKS</sequence>
<comment type="function">
    <text evidence="6">Catalyzes the ATP-dependent conversion of 5-aminoimidazole ribonucleotide (AIR) and HCO(3)- to N5-carboxyaminoimidazole ribonucleotide (N5-CAIR).</text>
</comment>
<organism evidence="8 9">
    <name type="scientific">Parvularcula marina</name>
    <dbReference type="NCBI Taxonomy" id="2292771"/>
    <lineage>
        <taxon>Bacteria</taxon>
        <taxon>Pseudomonadati</taxon>
        <taxon>Pseudomonadota</taxon>
        <taxon>Alphaproteobacteria</taxon>
        <taxon>Parvularculales</taxon>
        <taxon>Parvularculaceae</taxon>
        <taxon>Parvularcula</taxon>
    </lineage>
</organism>
<comment type="caution">
    <text evidence="8">The sequence shown here is derived from an EMBL/GenBank/DDBJ whole genome shotgun (WGS) entry which is preliminary data.</text>
</comment>
<comment type="subunit">
    <text evidence="5 6">Homodimer.</text>
</comment>
<dbReference type="InterPro" id="IPR040686">
    <property type="entry name" value="PurK_C"/>
</dbReference>
<evidence type="ECO:0000256" key="5">
    <source>
        <dbReference type="HAMAP-Rule" id="MF_01928"/>
    </source>
</evidence>
<evidence type="ECO:0000259" key="7">
    <source>
        <dbReference type="PROSITE" id="PS50975"/>
    </source>
</evidence>
<dbReference type="FunFam" id="3.30.1490.20:FF:000015">
    <property type="entry name" value="N5-carboxyaminoimidazole ribonucleotide synthase"/>
    <property type="match status" value="1"/>
</dbReference>
<dbReference type="GO" id="GO:0034028">
    <property type="term" value="F:5-(carboxyamino)imidazole ribonucleotide synthase activity"/>
    <property type="evidence" value="ECO:0007669"/>
    <property type="project" value="UniProtKB-UniRule"/>
</dbReference>
<keyword evidence="4 5" id="KW-0067">ATP-binding</keyword>
<dbReference type="NCBIfam" id="NF004679">
    <property type="entry name" value="PRK06019.1-5"/>
    <property type="match status" value="1"/>
</dbReference>
<keyword evidence="3 5" id="KW-0658">Purine biosynthesis</keyword>
<dbReference type="HAMAP" id="MF_01928">
    <property type="entry name" value="PurK"/>
    <property type="match status" value="1"/>
</dbReference>
<dbReference type="GO" id="GO:0004638">
    <property type="term" value="F:phosphoribosylaminoimidazole carboxylase activity"/>
    <property type="evidence" value="ECO:0007669"/>
    <property type="project" value="InterPro"/>
</dbReference>
<feature type="domain" description="ATP-grasp" evidence="7">
    <location>
        <begin position="121"/>
        <end position="305"/>
    </location>
</feature>
<dbReference type="GO" id="GO:0005829">
    <property type="term" value="C:cytosol"/>
    <property type="evidence" value="ECO:0007669"/>
    <property type="project" value="TreeGrafter"/>
</dbReference>
<feature type="binding site" evidence="5">
    <location>
        <position position="199"/>
    </location>
    <ligand>
        <name>ATP</name>
        <dbReference type="ChEBI" id="CHEBI:30616"/>
    </ligand>
</feature>
<dbReference type="AlphaFoldDB" id="A0A371RKC5"/>
<evidence type="ECO:0000256" key="4">
    <source>
        <dbReference type="ARBA" id="ARBA00022840"/>
    </source>
</evidence>
<dbReference type="Pfam" id="PF22660">
    <property type="entry name" value="RS_preATP-grasp-like"/>
    <property type="match status" value="1"/>
</dbReference>
<dbReference type="Gene3D" id="3.40.50.20">
    <property type="match status" value="1"/>
</dbReference>
<evidence type="ECO:0000256" key="6">
    <source>
        <dbReference type="RuleBase" id="RU361200"/>
    </source>
</evidence>
<keyword evidence="2 5" id="KW-0547">Nucleotide-binding</keyword>
<dbReference type="InterPro" id="IPR011761">
    <property type="entry name" value="ATP-grasp"/>
</dbReference>